<feature type="domain" description="DEAD-box RNA helicase Q" evidence="13">
    <location>
        <begin position="57"/>
        <end position="85"/>
    </location>
</feature>
<dbReference type="InterPro" id="IPR050079">
    <property type="entry name" value="DEAD_box_RNA_helicase"/>
</dbReference>
<accession>A0A9W8DPJ8</accession>
<dbReference type="Pfam" id="PF00271">
    <property type="entry name" value="Helicase_C"/>
    <property type="match status" value="1"/>
</dbReference>
<feature type="domain" description="Helicase ATP-binding" evidence="11">
    <location>
        <begin position="88"/>
        <end position="259"/>
    </location>
</feature>
<dbReference type="SMART" id="SM00487">
    <property type="entry name" value="DEXDc"/>
    <property type="match status" value="1"/>
</dbReference>
<evidence type="ECO:0000256" key="4">
    <source>
        <dbReference type="ARBA" id="ARBA00022806"/>
    </source>
</evidence>
<dbReference type="InterPro" id="IPR014014">
    <property type="entry name" value="RNA_helicase_DEAD_Q_motif"/>
</dbReference>
<evidence type="ECO:0000256" key="8">
    <source>
        <dbReference type="PROSITE-ProRule" id="PRU00552"/>
    </source>
</evidence>
<evidence type="ECO:0000256" key="6">
    <source>
        <dbReference type="ARBA" id="ARBA00022884"/>
    </source>
</evidence>
<feature type="compositionally biased region" description="Basic and acidic residues" evidence="10">
    <location>
        <begin position="1"/>
        <end position="10"/>
    </location>
</feature>
<dbReference type="PANTHER" id="PTHR47959:SF1">
    <property type="entry name" value="ATP-DEPENDENT RNA HELICASE DBPA"/>
    <property type="match status" value="1"/>
</dbReference>
<dbReference type="GO" id="GO:0003723">
    <property type="term" value="F:RNA binding"/>
    <property type="evidence" value="ECO:0007669"/>
    <property type="project" value="UniProtKB-KW"/>
</dbReference>
<dbReference type="CDD" id="cd18787">
    <property type="entry name" value="SF2_C_DEAD"/>
    <property type="match status" value="1"/>
</dbReference>
<protein>
    <recommendedName>
        <fullName evidence="1">RNA helicase</fullName>
        <ecNumber evidence="1">3.6.4.13</ecNumber>
    </recommendedName>
</protein>
<organism evidence="14 15">
    <name type="scientific">Tieghemiomyces parasiticus</name>
    <dbReference type="NCBI Taxonomy" id="78921"/>
    <lineage>
        <taxon>Eukaryota</taxon>
        <taxon>Fungi</taxon>
        <taxon>Fungi incertae sedis</taxon>
        <taxon>Zoopagomycota</taxon>
        <taxon>Kickxellomycotina</taxon>
        <taxon>Dimargaritomycetes</taxon>
        <taxon>Dimargaritales</taxon>
        <taxon>Dimargaritaceae</taxon>
        <taxon>Tieghemiomyces</taxon>
    </lineage>
</organism>
<feature type="short sequence motif" description="Q motif" evidence="8">
    <location>
        <begin position="57"/>
        <end position="85"/>
    </location>
</feature>
<dbReference type="PROSITE" id="PS51195">
    <property type="entry name" value="Q_MOTIF"/>
    <property type="match status" value="1"/>
</dbReference>
<feature type="domain" description="Helicase C-terminal" evidence="12">
    <location>
        <begin position="299"/>
        <end position="443"/>
    </location>
</feature>
<evidence type="ECO:0000256" key="1">
    <source>
        <dbReference type="ARBA" id="ARBA00012552"/>
    </source>
</evidence>
<evidence type="ECO:0000259" key="12">
    <source>
        <dbReference type="PROSITE" id="PS51194"/>
    </source>
</evidence>
<dbReference type="EC" id="3.6.4.13" evidence="1"/>
<comment type="catalytic activity">
    <reaction evidence="7">
        <text>ATP + H2O = ADP + phosphate + H(+)</text>
        <dbReference type="Rhea" id="RHEA:13065"/>
        <dbReference type="ChEBI" id="CHEBI:15377"/>
        <dbReference type="ChEBI" id="CHEBI:15378"/>
        <dbReference type="ChEBI" id="CHEBI:30616"/>
        <dbReference type="ChEBI" id="CHEBI:43474"/>
        <dbReference type="ChEBI" id="CHEBI:456216"/>
        <dbReference type="EC" id="3.6.4.13"/>
    </reaction>
</comment>
<dbReference type="GO" id="GO:0016787">
    <property type="term" value="F:hydrolase activity"/>
    <property type="evidence" value="ECO:0007669"/>
    <property type="project" value="UniProtKB-KW"/>
</dbReference>
<dbReference type="GO" id="GO:0003724">
    <property type="term" value="F:RNA helicase activity"/>
    <property type="evidence" value="ECO:0007669"/>
    <property type="project" value="UniProtKB-EC"/>
</dbReference>
<keyword evidence="15" id="KW-1185">Reference proteome</keyword>
<evidence type="ECO:0000256" key="7">
    <source>
        <dbReference type="ARBA" id="ARBA00047984"/>
    </source>
</evidence>
<keyword evidence="3 9" id="KW-0378">Hydrolase</keyword>
<dbReference type="AlphaFoldDB" id="A0A9W8DPJ8"/>
<sequence>MTLFDSRDPDSGSIVPLTRAQTPNDDDPLASPTDATEAPAWGSRHAANIDPDLVKLGEFEDLVRNPTLLAALRASGFRTPSPIQWKAIPLGRLGLDLIAQAKSGTGKTIVFSVLAIELASCVRPGLQALILAPTREIAFQIHGIIDQLTRLMGQSMCEYFIGGTPYQDDVRKAAACRIAVGTPGRVCQLLVNGAFATANFRMLILDEADKLMEESFQAAVKDIATFLPRPGRQTLTFSATYDAGLMAQVEALTTNPHYVLLAQTSAPTLGRIRQFYLNFDLEPSTPAQQVALHQRKRHAVRDLFRRLPFYQCIVFINHAHKGQQLADYLTQLGFPAVWIAGQLPQSERLDVLRRVRDFEVRVLVGSDLMARGIDIDRVDLVVNYDLPIAPATYFHRVGRTGRFGAHGTAVSLVSPSELVRLETIRQEFAVTVQSLPDKGNLDTLAASSTTVRLREDEQRAYAALLAAPVTERPASPVLEPNVAPGGQSDAALTKPLKRKQRKKAQAAQCEPQAQSPAPTYAWVDVPSDENQPSSTATTAIQASTLSYIASSAGPVPCCPLMPFPFAAEAQAFRGHHPPFPFDGYPPIYPFPFL</sequence>
<evidence type="ECO:0000259" key="11">
    <source>
        <dbReference type="PROSITE" id="PS51192"/>
    </source>
</evidence>
<dbReference type="PROSITE" id="PS51192">
    <property type="entry name" value="HELICASE_ATP_BIND_1"/>
    <property type="match status" value="1"/>
</dbReference>
<evidence type="ECO:0000256" key="3">
    <source>
        <dbReference type="ARBA" id="ARBA00022801"/>
    </source>
</evidence>
<name>A0A9W8DPJ8_9FUNG</name>
<dbReference type="InterPro" id="IPR027417">
    <property type="entry name" value="P-loop_NTPase"/>
</dbReference>
<dbReference type="EMBL" id="JANBPT010000861">
    <property type="protein sequence ID" value="KAJ1912138.1"/>
    <property type="molecule type" value="Genomic_DNA"/>
</dbReference>
<evidence type="ECO:0000313" key="14">
    <source>
        <dbReference type="EMBL" id="KAJ1912138.1"/>
    </source>
</evidence>
<dbReference type="PROSITE" id="PS51194">
    <property type="entry name" value="HELICASE_CTER"/>
    <property type="match status" value="1"/>
</dbReference>
<feature type="region of interest" description="Disordered" evidence="10">
    <location>
        <begin position="475"/>
        <end position="537"/>
    </location>
</feature>
<dbReference type="InterPro" id="IPR000629">
    <property type="entry name" value="RNA-helicase_DEAD-box_CS"/>
</dbReference>
<dbReference type="PROSITE" id="PS00039">
    <property type="entry name" value="DEAD_ATP_HELICASE"/>
    <property type="match status" value="1"/>
</dbReference>
<keyword evidence="5 9" id="KW-0067">ATP-binding</keyword>
<feature type="compositionally biased region" description="Basic residues" evidence="10">
    <location>
        <begin position="495"/>
        <end position="504"/>
    </location>
</feature>
<feature type="region of interest" description="Disordered" evidence="10">
    <location>
        <begin position="1"/>
        <end position="42"/>
    </location>
</feature>
<evidence type="ECO:0000256" key="5">
    <source>
        <dbReference type="ARBA" id="ARBA00022840"/>
    </source>
</evidence>
<dbReference type="InterPro" id="IPR001650">
    <property type="entry name" value="Helicase_C-like"/>
</dbReference>
<dbReference type="Gene3D" id="3.40.50.300">
    <property type="entry name" value="P-loop containing nucleotide triphosphate hydrolases"/>
    <property type="match status" value="2"/>
</dbReference>
<dbReference type="SUPFAM" id="SSF52540">
    <property type="entry name" value="P-loop containing nucleoside triphosphate hydrolases"/>
    <property type="match status" value="1"/>
</dbReference>
<keyword evidence="4 9" id="KW-0347">Helicase</keyword>
<dbReference type="Proteomes" id="UP001150569">
    <property type="component" value="Unassembled WGS sequence"/>
</dbReference>
<keyword evidence="2 9" id="KW-0547">Nucleotide-binding</keyword>
<dbReference type="InterPro" id="IPR014001">
    <property type="entry name" value="Helicase_ATP-bd"/>
</dbReference>
<comment type="caution">
    <text evidence="14">The sequence shown here is derived from an EMBL/GenBank/DDBJ whole genome shotgun (WGS) entry which is preliminary data.</text>
</comment>
<gene>
    <name evidence="14" type="ORF">IWQ60_009801</name>
</gene>
<evidence type="ECO:0000256" key="9">
    <source>
        <dbReference type="RuleBase" id="RU000492"/>
    </source>
</evidence>
<comment type="similarity">
    <text evidence="9">Belongs to the DEAD box helicase family.</text>
</comment>
<dbReference type="GO" id="GO:0005829">
    <property type="term" value="C:cytosol"/>
    <property type="evidence" value="ECO:0007669"/>
    <property type="project" value="TreeGrafter"/>
</dbReference>
<dbReference type="PANTHER" id="PTHR47959">
    <property type="entry name" value="ATP-DEPENDENT RNA HELICASE RHLE-RELATED"/>
    <property type="match status" value="1"/>
</dbReference>
<dbReference type="GO" id="GO:0005524">
    <property type="term" value="F:ATP binding"/>
    <property type="evidence" value="ECO:0007669"/>
    <property type="project" value="UniProtKB-KW"/>
</dbReference>
<keyword evidence="6" id="KW-0694">RNA-binding</keyword>
<evidence type="ECO:0000256" key="10">
    <source>
        <dbReference type="SAM" id="MobiDB-lite"/>
    </source>
</evidence>
<proteinExistence type="inferred from homology"/>
<evidence type="ECO:0000256" key="2">
    <source>
        <dbReference type="ARBA" id="ARBA00022741"/>
    </source>
</evidence>
<evidence type="ECO:0000313" key="15">
    <source>
        <dbReference type="Proteomes" id="UP001150569"/>
    </source>
</evidence>
<dbReference type="Pfam" id="PF00270">
    <property type="entry name" value="DEAD"/>
    <property type="match status" value="1"/>
</dbReference>
<dbReference type="OrthoDB" id="434041at2759"/>
<evidence type="ECO:0000259" key="13">
    <source>
        <dbReference type="PROSITE" id="PS51195"/>
    </source>
</evidence>
<reference evidence="14" key="1">
    <citation type="submission" date="2022-07" db="EMBL/GenBank/DDBJ databases">
        <title>Phylogenomic reconstructions and comparative analyses of Kickxellomycotina fungi.</title>
        <authorList>
            <person name="Reynolds N.K."/>
            <person name="Stajich J.E."/>
            <person name="Barry K."/>
            <person name="Grigoriev I.V."/>
            <person name="Crous P."/>
            <person name="Smith M.E."/>
        </authorList>
    </citation>
    <scope>NUCLEOTIDE SEQUENCE</scope>
    <source>
        <strain evidence="14">RSA 861</strain>
    </source>
</reference>
<dbReference type="SMART" id="SM00490">
    <property type="entry name" value="HELICc"/>
    <property type="match status" value="1"/>
</dbReference>
<dbReference type="InterPro" id="IPR011545">
    <property type="entry name" value="DEAD/DEAH_box_helicase_dom"/>
</dbReference>